<dbReference type="Gene3D" id="2.30.42.10">
    <property type="match status" value="1"/>
</dbReference>
<keyword evidence="7 11" id="KW-0862">Zinc</keyword>
<evidence type="ECO:0000256" key="9">
    <source>
        <dbReference type="ARBA" id="ARBA00023049"/>
    </source>
</evidence>
<comment type="cofactor">
    <cofactor evidence="1 11">
        <name>Zn(2+)</name>
        <dbReference type="ChEBI" id="CHEBI:29105"/>
    </cofactor>
</comment>
<feature type="domain" description="PDZ" evidence="12">
    <location>
        <begin position="187"/>
        <end position="257"/>
    </location>
</feature>
<keyword evidence="11" id="KW-0479">Metal-binding</keyword>
<feature type="transmembrane region" description="Helical" evidence="11">
    <location>
        <begin position="392"/>
        <end position="411"/>
    </location>
</feature>
<evidence type="ECO:0000256" key="3">
    <source>
        <dbReference type="ARBA" id="ARBA00007931"/>
    </source>
</evidence>
<evidence type="ECO:0000256" key="4">
    <source>
        <dbReference type="ARBA" id="ARBA00022670"/>
    </source>
</evidence>
<evidence type="ECO:0000313" key="13">
    <source>
        <dbReference type="EMBL" id="MFD2616856.1"/>
    </source>
</evidence>
<keyword evidence="10 11" id="KW-0472">Membrane</keyword>
<name>A0ABW5PPR8_9BACI</name>
<evidence type="ECO:0000256" key="10">
    <source>
        <dbReference type="ARBA" id="ARBA00023136"/>
    </source>
</evidence>
<evidence type="ECO:0000256" key="1">
    <source>
        <dbReference type="ARBA" id="ARBA00001947"/>
    </source>
</evidence>
<evidence type="ECO:0000259" key="12">
    <source>
        <dbReference type="SMART" id="SM00228"/>
    </source>
</evidence>
<keyword evidence="4" id="KW-0645">Protease</keyword>
<evidence type="ECO:0000256" key="8">
    <source>
        <dbReference type="ARBA" id="ARBA00022989"/>
    </source>
</evidence>
<dbReference type="RefSeq" id="WP_141189302.1">
    <property type="nucleotide sequence ID" value="NZ_JBHUMR010000008.1"/>
</dbReference>
<dbReference type="EMBL" id="JBHUMR010000008">
    <property type="protein sequence ID" value="MFD2616856.1"/>
    <property type="molecule type" value="Genomic_DNA"/>
</dbReference>
<comment type="subcellular location">
    <subcellularLocation>
        <location evidence="2">Membrane</location>
        <topology evidence="2">Multi-pass membrane protein</topology>
    </subcellularLocation>
</comment>
<protein>
    <recommendedName>
        <fullName evidence="11">Zinc metalloprotease</fullName>
        <ecNumber evidence="11">3.4.24.-</ecNumber>
    </recommendedName>
</protein>
<evidence type="ECO:0000256" key="2">
    <source>
        <dbReference type="ARBA" id="ARBA00004141"/>
    </source>
</evidence>
<dbReference type="GO" id="GO:0008237">
    <property type="term" value="F:metallopeptidase activity"/>
    <property type="evidence" value="ECO:0007669"/>
    <property type="project" value="UniProtKB-KW"/>
</dbReference>
<feature type="transmembrane region" description="Helical" evidence="11">
    <location>
        <begin position="342"/>
        <end position="363"/>
    </location>
</feature>
<evidence type="ECO:0000256" key="6">
    <source>
        <dbReference type="ARBA" id="ARBA00022801"/>
    </source>
</evidence>
<accession>A0ABW5PPR8</accession>
<evidence type="ECO:0000256" key="11">
    <source>
        <dbReference type="RuleBase" id="RU362031"/>
    </source>
</evidence>
<keyword evidence="14" id="KW-1185">Reference proteome</keyword>
<evidence type="ECO:0000256" key="5">
    <source>
        <dbReference type="ARBA" id="ARBA00022692"/>
    </source>
</evidence>
<dbReference type="SMART" id="SM00228">
    <property type="entry name" value="PDZ"/>
    <property type="match status" value="1"/>
</dbReference>
<reference evidence="14" key="1">
    <citation type="journal article" date="2019" name="Int. J. Syst. Evol. Microbiol.">
        <title>The Global Catalogue of Microorganisms (GCM) 10K type strain sequencing project: providing services to taxonomists for standard genome sequencing and annotation.</title>
        <authorList>
            <consortium name="The Broad Institute Genomics Platform"/>
            <consortium name="The Broad Institute Genome Sequencing Center for Infectious Disease"/>
            <person name="Wu L."/>
            <person name="Ma J."/>
        </authorList>
    </citation>
    <scope>NUCLEOTIDE SEQUENCE [LARGE SCALE GENOMIC DNA]</scope>
    <source>
        <strain evidence="14">TISTR 2241</strain>
    </source>
</reference>
<dbReference type="CDD" id="cd23081">
    <property type="entry name" value="cpPDZ_EcRseP-like"/>
    <property type="match status" value="1"/>
</dbReference>
<dbReference type="PANTHER" id="PTHR42837">
    <property type="entry name" value="REGULATOR OF SIGMA-E PROTEASE RSEP"/>
    <property type="match status" value="1"/>
</dbReference>
<feature type="transmembrane region" description="Helical" evidence="11">
    <location>
        <begin position="169"/>
        <end position="193"/>
    </location>
</feature>
<dbReference type="NCBIfam" id="TIGR00054">
    <property type="entry name" value="RIP metalloprotease RseP"/>
    <property type="match status" value="1"/>
</dbReference>
<keyword evidence="9 11" id="KW-0482">Metalloprotease</keyword>
<sequence length="420" mass="46911">METFISVVIIFGVLIAIHEFGHLIVAKKSGILCREYAIGFGPKLFSIKKGETVYTLRLLPIGGFVRMAGEDPEIIDIKPGHRIGLLFNHQQHVNKMIINHLDKYPDAKLITVETADLEKDLVIKGYESEDGDLIEYPLDREAEYVVDEQAFQIAPLDRQFSSKSKTARFLTIFAGPFMNFLLAFIIFVVYFSIQGVPSNAPKLGQLVENNPAVQAGLHQGDRVIQIDEQPINSWQDIMTYVNHHPNSQLTFTIDRNNQQQKIDVKTDSRKGPSGKQEGFIGVYAPTKHSFVASLKGGVTQTYFWIKQELVGLKMLVTGAIGLDQLSGPVGIYNATGQFVSQGFLIVLNWAAFLSINLGIINLLPLPALDGGRLLFIIVELLRGKPIDPQRESIVHFIGFALLMLLMVVVTWNDIQKVFLH</sequence>
<comment type="caution">
    <text evidence="13">The sequence shown here is derived from an EMBL/GenBank/DDBJ whole genome shotgun (WGS) entry which is preliminary data.</text>
</comment>
<dbReference type="Proteomes" id="UP001597458">
    <property type="component" value="Unassembled WGS sequence"/>
</dbReference>
<dbReference type="InterPro" id="IPR036034">
    <property type="entry name" value="PDZ_sf"/>
</dbReference>
<dbReference type="PANTHER" id="PTHR42837:SF2">
    <property type="entry name" value="MEMBRANE METALLOPROTEASE ARASP2, CHLOROPLASTIC-RELATED"/>
    <property type="match status" value="1"/>
</dbReference>
<proteinExistence type="inferred from homology"/>
<keyword evidence="5 11" id="KW-0812">Transmembrane</keyword>
<dbReference type="InterPro" id="IPR001478">
    <property type="entry name" value="PDZ"/>
</dbReference>
<keyword evidence="6 11" id="KW-0378">Hydrolase</keyword>
<evidence type="ECO:0000256" key="7">
    <source>
        <dbReference type="ARBA" id="ARBA00022833"/>
    </source>
</evidence>
<feature type="transmembrane region" description="Helical" evidence="11">
    <location>
        <begin position="6"/>
        <end position="25"/>
    </location>
</feature>
<dbReference type="EC" id="3.4.24.-" evidence="11"/>
<comment type="similarity">
    <text evidence="3 11">Belongs to the peptidase M50B family.</text>
</comment>
<evidence type="ECO:0000313" key="14">
    <source>
        <dbReference type="Proteomes" id="UP001597458"/>
    </source>
</evidence>
<dbReference type="InterPro" id="IPR004387">
    <property type="entry name" value="Pept_M50_Zn"/>
</dbReference>
<keyword evidence="8 11" id="KW-1133">Transmembrane helix</keyword>
<organism evidence="13 14">
    <name type="scientific">Terrilactibacillus laevilacticus</name>
    <dbReference type="NCBI Taxonomy" id="1380157"/>
    <lineage>
        <taxon>Bacteria</taxon>
        <taxon>Bacillati</taxon>
        <taxon>Bacillota</taxon>
        <taxon>Bacilli</taxon>
        <taxon>Bacillales</taxon>
        <taxon>Bacillaceae</taxon>
        <taxon>Terrilactibacillus</taxon>
    </lineage>
</organism>
<dbReference type="SUPFAM" id="SSF50156">
    <property type="entry name" value="PDZ domain-like"/>
    <property type="match status" value="1"/>
</dbReference>
<gene>
    <name evidence="13" type="primary">rseP</name>
    <name evidence="13" type="ORF">ACFSTF_05975</name>
</gene>
<dbReference type="CDD" id="cd06163">
    <property type="entry name" value="S2P-M50_PDZ_RseP-like"/>
    <property type="match status" value="1"/>
</dbReference>
<dbReference type="Pfam" id="PF02163">
    <property type="entry name" value="Peptidase_M50"/>
    <property type="match status" value="1"/>
</dbReference>
<dbReference type="InterPro" id="IPR008915">
    <property type="entry name" value="Peptidase_M50"/>
</dbReference>